<name>A0A9W4GVV6_9ACTN</name>
<dbReference type="RefSeq" id="WP_251500316.1">
    <property type="nucleotide sequence ID" value="NZ_CAJSLV010000106.1"/>
</dbReference>
<organism evidence="1 2">
    <name type="scientific">Actinacidiphila cocklensis</name>
    <dbReference type="NCBI Taxonomy" id="887465"/>
    <lineage>
        <taxon>Bacteria</taxon>
        <taxon>Bacillati</taxon>
        <taxon>Actinomycetota</taxon>
        <taxon>Actinomycetes</taxon>
        <taxon>Kitasatosporales</taxon>
        <taxon>Streptomycetaceae</taxon>
        <taxon>Actinacidiphila</taxon>
    </lineage>
</organism>
<dbReference type="EMBL" id="CAJSLV010000106">
    <property type="protein sequence ID" value="CAG6398666.1"/>
    <property type="molecule type" value="Genomic_DNA"/>
</dbReference>
<dbReference type="AlphaFoldDB" id="A0A9W4GVV6"/>
<evidence type="ECO:0000313" key="1">
    <source>
        <dbReference type="EMBL" id="CAG6398666.1"/>
    </source>
</evidence>
<proteinExistence type="predicted"/>
<protein>
    <submittedName>
        <fullName evidence="1">Uncharacterized protein</fullName>
    </submittedName>
</protein>
<sequence>MASFLTHRQLVLDRTLPVRRRHAALRTCLTLYAPYGFRATYHHLTVSAAIPRDLDADPESLERAVNELHEARVLRMAEDARYAERRRCEKHAGQRVPRRPGTWWHRHGRQSCYQLDPLCHPALALPEFIRRQISLANGEALPGCADCGSRRPANSRSTGHGFIDLCRSCGAVQRSCACGRPHHLHPLERDLWPRLWRREHMTHDGLPNPHWPGTVEDRIAGLQLRSLSQPRNGRLG</sequence>
<reference evidence="1" key="1">
    <citation type="submission" date="2021-05" db="EMBL/GenBank/DDBJ databases">
        <authorList>
            <person name="Arsene-Ploetze F."/>
        </authorList>
    </citation>
    <scope>NUCLEOTIDE SEQUENCE</scope>
    <source>
        <strain evidence="1">DSM 42138</strain>
    </source>
</reference>
<gene>
    <name evidence="1" type="ORF">SCOCK_720026</name>
</gene>
<comment type="caution">
    <text evidence="1">The sequence shown here is derived from an EMBL/GenBank/DDBJ whole genome shotgun (WGS) entry which is preliminary data.</text>
</comment>
<accession>A0A9W4GVV6</accession>
<evidence type="ECO:0000313" key="2">
    <source>
        <dbReference type="Proteomes" id="UP001152519"/>
    </source>
</evidence>
<keyword evidence="2" id="KW-1185">Reference proteome</keyword>
<dbReference type="Proteomes" id="UP001152519">
    <property type="component" value="Unassembled WGS sequence"/>
</dbReference>